<comment type="subcellular location">
    <subcellularLocation>
        <location evidence="1">Periplasm</location>
    </subcellularLocation>
</comment>
<evidence type="ECO:0000259" key="6">
    <source>
        <dbReference type="Pfam" id="PF13473"/>
    </source>
</evidence>
<dbReference type="AlphaFoldDB" id="A0A3N1CTT6"/>
<feature type="chain" id="PRO_5038709126" evidence="4">
    <location>
        <begin position="28"/>
        <end position="371"/>
    </location>
</feature>
<dbReference type="RefSeq" id="WP_123664304.1">
    <property type="nucleotide sequence ID" value="NZ_RJKE01000001.1"/>
</dbReference>
<evidence type="ECO:0000256" key="1">
    <source>
        <dbReference type="ARBA" id="ARBA00004418"/>
    </source>
</evidence>
<dbReference type="InterPro" id="IPR038352">
    <property type="entry name" value="Imelysin_sf"/>
</dbReference>
<evidence type="ECO:0000256" key="4">
    <source>
        <dbReference type="SAM" id="SignalP"/>
    </source>
</evidence>
<dbReference type="InterPro" id="IPR053377">
    <property type="entry name" value="Iron_uptake_EfeM/EfeO"/>
</dbReference>
<protein>
    <submittedName>
        <fullName evidence="7">Iron uptake system component EfeO</fullName>
    </submittedName>
</protein>
<dbReference type="Proteomes" id="UP000272400">
    <property type="component" value="Unassembled WGS sequence"/>
</dbReference>
<dbReference type="PROSITE" id="PS51257">
    <property type="entry name" value="PROKAR_LIPOPROTEIN"/>
    <property type="match status" value="1"/>
</dbReference>
<dbReference type="Gene3D" id="1.20.1420.20">
    <property type="entry name" value="M75 peptidase, HXXE motif"/>
    <property type="match status" value="1"/>
</dbReference>
<dbReference type="CDD" id="cd14656">
    <property type="entry name" value="Imelysin-like_EfeO"/>
    <property type="match status" value="1"/>
</dbReference>
<evidence type="ECO:0000256" key="3">
    <source>
        <dbReference type="ARBA" id="ARBA00022729"/>
    </source>
</evidence>
<reference evidence="7 8" key="1">
    <citation type="submission" date="2018-11" db="EMBL/GenBank/DDBJ databases">
        <title>Sequencing the genomes of 1000 actinobacteria strains.</title>
        <authorList>
            <person name="Klenk H.-P."/>
        </authorList>
    </citation>
    <scope>NUCLEOTIDE SEQUENCE [LARGE SCALE GENOMIC DNA]</scope>
    <source>
        <strain evidence="7 8">DSM 44254</strain>
    </source>
</reference>
<dbReference type="Pfam" id="PF13473">
    <property type="entry name" value="Cupredoxin_1"/>
    <property type="match status" value="1"/>
</dbReference>
<dbReference type="InterPro" id="IPR028096">
    <property type="entry name" value="EfeO_Cupredoxin"/>
</dbReference>
<evidence type="ECO:0000313" key="8">
    <source>
        <dbReference type="Proteomes" id="UP000272400"/>
    </source>
</evidence>
<dbReference type="InterPro" id="IPR018976">
    <property type="entry name" value="Imelysin-like"/>
</dbReference>
<organism evidence="7 8">
    <name type="scientific">Actinocorallia herbida</name>
    <dbReference type="NCBI Taxonomy" id="58109"/>
    <lineage>
        <taxon>Bacteria</taxon>
        <taxon>Bacillati</taxon>
        <taxon>Actinomycetota</taxon>
        <taxon>Actinomycetes</taxon>
        <taxon>Streptosporangiales</taxon>
        <taxon>Thermomonosporaceae</taxon>
        <taxon>Actinocorallia</taxon>
    </lineage>
</organism>
<sequence>MRSLPLLALTGAVCVSALTACGGSDPAADPAALTVVSTDTACEVSQKDLAAGSHTFTLVNKGSKVTEVYFYAPDGKTLSEKENIGPGTSYDITVTLPAGDQQIGCKPGMVGDGIRQDVKVSGAAAALDPRLVKAVADYRLFIDAQVADTVTKSEAFVAAVKSGDVAKAKELYAGSRFGWESVEPVAESFGDLDPKIDAREADLTDEEKAAWTGWHRLEKALWTDGSVKGQEETAEQLITDLKDLQSRVHTVDITPASMANGAKELLDEVATGKITGEEEAFSHTDLVDFKANVDGAFKVYELLSPVVKEKDAALAGTLDTAFADVFTALKKHEKGDSYVSYDTVGAADRKTLTDVVNALGEPLSKLAAAVA</sequence>
<evidence type="ECO:0000259" key="5">
    <source>
        <dbReference type="Pfam" id="PF09375"/>
    </source>
</evidence>
<comment type="similarity">
    <text evidence="2">Belongs to the EfeM/EfeO family.</text>
</comment>
<keyword evidence="3 4" id="KW-0732">Signal</keyword>
<evidence type="ECO:0000313" key="7">
    <source>
        <dbReference type="EMBL" id="ROO84727.1"/>
    </source>
</evidence>
<feature type="domain" description="Imelysin-like" evidence="5">
    <location>
        <begin position="134"/>
        <end position="366"/>
    </location>
</feature>
<comment type="caution">
    <text evidence="7">The sequence shown here is derived from an EMBL/GenBank/DDBJ whole genome shotgun (WGS) entry which is preliminary data.</text>
</comment>
<dbReference type="PANTHER" id="PTHR39192">
    <property type="entry name" value="IRON UPTAKE SYSTEM COMPONENT EFEO"/>
    <property type="match status" value="1"/>
</dbReference>
<accession>A0A3N1CTT6</accession>
<dbReference type="OrthoDB" id="7348379at2"/>
<dbReference type="InterPro" id="IPR034981">
    <property type="entry name" value="Imelysin-like_EfeO/Algp7"/>
</dbReference>
<feature type="signal peptide" evidence="4">
    <location>
        <begin position="1"/>
        <end position="27"/>
    </location>
</feature>
<proteinExistence type="inferred from homology"/>
<dbReference type="GO" id="GO:0042597">
    <property type="term" value="C:periplasmic space"/>
    <property type="evidence" value="ECO:0007669"/>
    <property type="project" value="UniProtKB-SubCell"/>
</dbReference>
<dbReference type="InterPro" id="IPR050894">
    <property type="entry name" value="EfeM/EfeO_iron_uptake"/>
</dbReference>
<name>A0A3N1CTT6_9ACTN</name>
<dbReference type="NCBIfam" id="NF041757">
    <property type="entry name" value="EfeO"/>
    <property type="match status" value="1"/>
</dbReference>
<gene>
    <name evidence="7" type="ORF">EDD29_2255</name>
</gene>
<dbReference type="Pfam" id="PF09375">
    <property type="entry name" value="Peptidase_M75"/>
    <property type="match status" value="1"/>
</dbReference>
<dbReference type="EMBL" id="RJKE01000001">
    <property type="protein sequence ID" value="ROO84727.1"/>
    <property type="molecule type" value="Genomic_DNA"/>
</dbReference>
<keyword evidence="8" id="KW-1185">Reference proteome</keyword>
<dbReference type="PANTHER" id="PTHR39192:SF1">
    <property type="entry name" value="IRON UPTAKE SYSTEM COMPONENT EFEO"/>
    <property type="match status" value="1"/>
</dbReference>
<feature type="domain" description="EfeO-type cupredoxin-like" evidence="6">
    <location>
        <begin position="15"/>
        <end position="106"/>
    </location>
</feature>
<evidence type="ECO:0000256" key="2">
    <source>
        <dbReference type="ARBA" id="ARBA00005989"/>
    </source>
</evidence>